<dbReference type="Gene3D" id="2.60.120.330">
    <property type="entry name" value="B-lactam Antibiotic, Isopenicillin N Synthase, Chain"/>
    <property type="match status" value="1"/>
</dbReference>
<comment type="similarity">
    <text evidence="3">Belongs to the iron/ascorbate-dependent oxidoreductase family.</text>
</comment>
<accession>A0A9Q0K7D4</accession>
<keyword evidence="1 3" id="KW-0479">Metal-binding</keyword>
<dbReference type="Pfam" id="PF03171">
    <property type="entry name" value="2OG-FeII_Oxy"/>
    <property type="match status" value="1"/>
</dbReference>
<dbReference type="InterPro" id="IPR027443">
    <property type="entry name" value="IPNS-like_sf"/>
</dbReference>
<dbReference type="PROSITE" id="PS51471">
    <property type="entry name" value="FE2OG_OXY"/>
    <property type="match status" value="1"/>
</dbReference>
<dbReference type="AlphaFoldDB" id="A0A9Q0K7D4"/>
<dbReference type="OrthoDB" id="288590at2759"/>
<organism evidence="5 6">
    <name type="scientific">Protea cynaroides</name>
    <dbReference type="NCBI Taxonomy" id="273540"/>
    <lineage>
        <taxon>Eukaryota</taxon>
        <taxon>Viridiplantae</taxon>
        <taxon>Streptophyta</taxon>
        <taxon>Embryophyta</taxon>
        <taxon>Tracheophyta</taxon>
        <taxon>Spermatophyta</taxon>
        <taxon>Magnoliopsida</taxon>
        <taxon>Proteales</taxon>
        <taxon>Proteaceae</taxon>
        <taxon>Protea</taxon>
    </lineage>
</organism>
<sequence>MLRLRRSSSGGIFLSEISSEYCKRTREVARELLKGISESLGLEEHYIDNALKLEKGTQVLVGNLYPPCPQPQLAMGLPPHSDHGLLILLIENANGGLQIQHRGKLVQVKSLPNSFLVNTGDHLEILSSGKYKNVVHRAIVNGKTTRISLAMTLAPSFGTVVSPAPELLNSESNPPAYSGMKYRDYLELQQSNNSTKGSAVARKRLPITIVRGVNHSPNNYKLNSATIPITRALEFSVSDSTPTHDSVQTCQIFLQ</sequence>
<dbReference type="GO" id="GO:0046872">
    <property type="term" value="F:metal ion binding"/>
    <property type="evidence" value="ECO:0007669"/>
    <property type="project" value="UniProtKB-KW"/>
</dbReference>
<dbReference type="InterPro" id="IPR050295">
    <property type="entry name" value="Plant_2OG-oxidoreductases"/>
</dbReference>
<dbReference type="SUPFAM" id="SSF51197">
    <property type="entry name" value="Clavaminate synthase-like"/>
    <property type="match status" value="1"/>
</dbReference>
<dbReference type="InterPro" id="IPR044861">
    <property type="entry name" value="IPNS-like_FE2OG_OXY"/>
</dbReference>
<name>A0A9Q0K7D4_9MAGN</name>
<protein>
    <recommendedName>
        <fullName evidence="4">Fe2OG dioxygenase domain-containing protein</fullName>
    </recommendedName>
</protein>
<proteinExistence type="inferred from homology"/>
<feature type="domain" description="Fe2OG dioxygenase" evidence="4">
    <location>
        <begin position="55"/>
        <end position="155"/>
    </location>
</feature>
<evidence type="ECO:0000259" key="4">
    <source>
        <dbReference type="PROSITE" id="PS51471"/>
    </source>
</evidence>
<comment type="caution">
    <text evidence="5">The sequence shown here is derived from an EMBL/GenBank/DDBJ whole genome shotgun (WGS) entry which is preliminary data.</text>
</comment>
<evidence type="ECO:0000256" key="3">
    <source>
        <dbReference type="RuleBase" id="RU003682"/>
    </source>
</evidence>
<evidence type="ECO:0000256" key="2">
    <source>
        <dbReference type="ARBA" id="ARBA00023004"/>
    </source>
</evidence>
<dbReference type="EMBL" id="JAMYWD010000007">
    <property type="protein sequence ID" value="KAJ4965242.1"/>
    <property type="molecule type" value="Genomic_DNA"/>
</dbReference>
<keyword evidence="6" id="KW-1185">Reference proteome</keyword>
<dbReference type="InterPro" id="IPR005123">
    <property type="entry name" value="Oxoglu/Fe-dep_dioxygenase_dom"/>
</dbReference>
<dbReference type="Proteomes" id="UP001141806">
    <property type="component" value="Unassembled WGS sequence"/>
</dbReference>
<evidence type="ECO:0000256" key="1">
    <source>
        <dbReference type="ARBA" id="ARBA00022723"/>
    </source>
</evidence>
<keyword evidence="2 3" id="KW-0408">Iron</keyword>
<gene>
    <name evidence="5" type="ORF">NE237_017091</name>
</gene>
<dbReference type="GO" id="GO:0016491">
    <property type="term" value="F:oxidoreductase activity"/>
    <property type="evidence" value="ECO:0007669"/>
    <property type="project" value="UniProtKB-KW"/>
</dbReference>
<dbReference type="PANTHER" id="PTHR47991">
    <property type="entry name" value="OXOGLUTARATE/IRON-DEPENDENT DIOXYGENASE"/>
    <property type="match status" value="1"/>
</dbReference>
<evidence type="ECO:0000313" key="5">
    <source>
        <dbReference type="EMBL" id="KAJ4965242.1"/>
    </source>
</evidence>
<keyword evidence="3" id="KW-0560">Oxidoreductase</keyword>
<evidence type="ECO:0000313" key="6">
    <source>
        <dbReference type="Proteomes" id="UP001141806"/>
    </source>
</evidence>
<reference evidence="5" key="1">
    <citation type="journal article" date="2023" name="Plant J.">
        <title>The genome of the king protea, Protea cynaroides.</title>
        <authorList>
            <person name="Chang J."/>
            <person name="Duong T.A."/>
            <person name="Schoeman C."/>
            <person name="Ma X."/>
            <person name="Roodt D."/>
            <person name="Barker N."/>
            <person name="Li Z."/>
            <person name="Van de Peer Y."/>
            <person name="Mizrachi E."/>
        </authorList>
    </citation>
    <scope>NUCLEOTIDE SEQUENCE</scope>
    <source>
        <tissue evidence="5">Young leaves</tissue>
    </source>
</reference>